<dbReference type="GO" id="GO:0005886">
    <property type="term" value="C:plasma membrane"/>
    <property type="evidence" value="ECO:0007669"/>
    <property type="project" value="TreeGrafter"/>
</dbReference>
<dbReference type="CDD" id="cd04187">
    <property type="entry name" value="DPM1_like_bac"/>
    <property type="match status" value="1"/>
</dbReference>
<keyword evidence="3" id="KW-0808">Transferase</keyword>
<protein>
    <recommendedName>
        <fullName evidence="9">Glycosyltransferase 2-like domain-containing protein</fullName>
    </recommendedName>
</protein>
<dbReference type="Proteomes" id="UP000230821">
    <property type="component" value="Unassembled WGS sequence"/>
</dbReference>
<evidence type="ECO:0000256" key="5">
    <source>
        <dbReference type="ARBA" id="ARBA00022985"/>
    </source>
</evidence>
<dbReference type="GO" id="GO:0016757">
    <property type="term" value="F:glycosyltransferase activity"/>
    <property type="evidence" value="ECO:0007669"/>
    <property type="project" value="UniProtKB-KW"/>
</dbReference>
<keyword evidence="6 8" id="KW-1133">Transmembrane helix</keyword>
<dbReference type="EMBL" id="PDSK01000121">
    <property type="protein sequence ID" value="PIE32002.1"/>
    <property type="molecule type" value="Genomic_DNA"/>
</dbReference>
<evidence type="ECO:0000259" key="9">
    <source>
        <dbReference type="Pfam" id="PF00535"/>
    </source>
</evidence>
<evidence type="ECO:0000256" key="3">
    <source>
        <dbReference type="ARBA" id="ARBA00022679"/>
    </source>
</evidence>
<dbReference type="InterPro" id="IPR050256">
    <property type="entry name" value="Glycosyltransferase_2"/>
</dbReference>
<dbReference type="GO" id="GO:0009103">
    <property type="term" value="P:lipopolysaccharide biosynthetic process"/>
    <property type="evidence" value="ECO:0007669"/>
    <property type="project" value="UniProtKB-KW"/>
</dbReference>
<dbReference type="Gene3D" id="3.90.550.10">
    <property type="entry name" value="Spore Coat Polysaccharide Biosynthesis Protein SpsA, Chain A"/>
    <property type="match status" value="1"/>
</dbReference>
<keyword evidence="4 8" id="KW-0812">Transmembrane</keyword>
<keyword evidence="5" id="KW-0448">Lipopolysaccharide biosynthesis</keyword>
<feature type="transmembrane region" description="Helical" evidence="8">
    <location>
        <begin position="196"/>
        <end position="222"/>
    </location>
</feature>
<evidence type="ECO:0000313" key="11">
    <source>
        <dbReference type="Proteomes" id="UP000230821"/>
    </source>
</evidence>
<dbReference type="AlphaFoldDB" id="A0A2G6KAJ2"/>
<accession>A0A2G6KAJ2</accession>
<evidence type="ECO:0000256" key="1">
    <source>
        <dbReference type="ARBA" id="ARBA00022475"/>
    </source>
</evidence>
<dbReference type="PANTHER" id="PTHR48090:SF3">
    <property type="entry name" value="UNDECAPRENYL-PHOSPHATE 4-DEOXY-4-FORMAMIDO-L-ARABINOSE TRANSFERASE"/>
    <property type="match status" value="1"/>
</dbReference>
<keyword evidence="7 8" id="KW-0472">Membrane</keyword>
<dbReference type="PANTHER" id="PTHR48090">
    <property type="entry name" value="UNDECAPRENYL-PHOSPHATE 4-DEOXY-4-FORMAMIDO-L-ARABINOSE TRANSFERASE-RELATED"/>
    <property type="match status" value="1"/>
</dbReference>
<comment type="caution">
    <text evidence="10">The sequence shown here is derived from an EMBL/GenBank/DDBJ whole genome shotgun (WGS) entry which is preliminary data.</text>
</comment>
<dbReference type="SUPFAM" id="SSF53448">
    <property type="entry name" value="Nucleotide-diphospho-sugar transferases"/>
    <property type="match status" value="1"/>
</dbReference>
<evidence type="ECO:0000256" key="2">
    <source>
        <dbReference type="ARBA" id="ARBA00022676"/>
    </source>
</evidence>
<dbReference type="InterPro" id="IPR001173">
    <property type="entry name" value="Glyco_trans_2-like"/>
</dbReference>
<evidence type="ECO:0000256" key="6">
    <source>
        <dbReference type="ARBA" id="ARBA00022989"/>
    </source>
</evidence>
<organism evidence="10 11">
    <name type="scientific">candidate division KSB3 bacterium</name>
    <dbReference type="NCBI Taxonomy" id="2044937"/>
    <lineage>
        <taxon>Bacteria</taxon>
        <taxon>candidate division KSB3</taxon>
    </lineage>
</organism>
<evidence type="ECO:0000256" key="4">
    <source>
        <dbReference type="ARBA" id="ARBA00022692"/>
    </source>
</evidence>
<feature type="domain" description="Glycosyltransferase 2-like" evidence="9">
    <location>
        <begin position="5"/>
        <end position="138"/>
    </location>
</feature>
<evidence type="ECO:0000313" key="10">
    <source>
        <dbReference type="EMBL" id="PIE32002.1"/>
    </source>
</evidence>
<keyword evidence="1" id="KW-1003">Cell membrane</keyword>
<sequence>MALISVVVPVYYNAESLPLLVERLSLAAEKLTEDEFEFVFTDDGSGDSSFSVLQNLAQEDQRIRLVKLSRNFGSNAAILAGLTYATGDCSVVISADLQDPPELIPELVASWKQGKQVVLAARRTRQDPTLTKFFATMFNRLFRKFVFADFPPDGFDFMLIDRCVVDLLVQVQEKNSYIFGQTMWAGFHMGFPIVGWASLMVVVLLASGAQLVVAGTLGEYLWRILDETRRRPPFIVDSLINIETQNVSLPHNRTLRQESTTSR</sequence>
<evidence type="ECO:0000256" key="7">
    <source>
        <dbReference type="ARBA" id="ARBA00023136"/>
    </source>
</evidence>
<name>A0A2G6KAJ2_9BACT</name>
<dbReference type="Pfam" id="PF00535">
    <property type="entry name" value="Glycos_transf_2"/>
    <property type="match status" value="1"/>
</dbReference>
<evidence type="ECO:0000256" key="8">
    <source>
        <dbReference type="SAM" id="Phobius"/>
    </source>
</evidence>
<gene>
    <name evidence="10" type="ORF">CSA56_16745</name>
</gene>
<reference evidence="10 11" key="1">
    <citation type="submission" date="2017-10" db="EMBL/GenBank/DDBJ databases">
        <title>Novel microbial diversity and functional potential in the marine mammal oral microbiome.</title>
        <authorList>
            <person name="Dudek N.K."/>
            <person name="Sun C.L."/>
            <person name="Burstein D."/>
            <person name="Kantor R.S."/>
            <person name="Aliaga Goltsman D.S."/>
            <person name="Bik E.M."/>
            <person name="Thomas B.C."/>
            <person name="Banfield J.F."/>
            <person name="Relman D.A."/>
        </authorList>
    </citation>
    <scope>NUCLEOTIDE SEQUENCE [LARGE SCALE GENOMIC DNA]</scope>
    <source>
        <strain evidence="10">DOLJORAL78_47_16</strain>
    </source>
</reference>
<dbReference type="InterPro" id="IPR029044">
    <property type="entry name" value="Nucleotide-diphossugar_trans"/>
</dbReference>
<keyword evidence="2" id="KW-0328">Glycosyltransferase</keyword>
<proteinExistence type="predicted"/>